<gene>
    <name evidence="1" type="ORF">EG68_01691</name>
</gene>
<evidence type="ECO:0000313" key="1">
    <source>
        <dbReference type="EMBL" id="KAF7261201.1"/>
    </source>
</evidence>
<dbReference type="Proteomes" id="UP000822476">
    <property type="component" value="Unassembled WGS sequence"/>
</dbReference>
<sequence length="62" mass="6961">MMQDYMIESKMRCIAEEIEITSWSTKTELDVIATGTEIVEEDMTGVRITIVPDLGLVRPALS</sequence>
<proteinExistence type="predicted"/>
<name>A0A8S9Z7V4_9TREM</name>
<protein>
    <submittedName>
        <fullName evidence="1">Uncharacterized protein</fullName>
    </submittedName>
</protein>
<reference evidence="1" key="1">
    <citation type="submission" date="2019-07" db="EMBL/GenBank/DDBJ databases">
        <title>Annotation for the trematode Paragonimus miyazaki's.</title>
        <authorList>
            <person name="Choi Y.-J."/>
        </authorList>
    </citation>
    <scope>NUCLEOTIDE SEQUENCE</scope>
    <source>
        <strain evidence="1">Japan</strain>
    </source>
</reference>
<keyword evidence="2" id="KW-1185">Reference proteome</keyword>
<comment type="caution">
    <text evidence="1">The sequence shown here is derived from an EMBL/GenBank/DDBJ whole genome shotgun (WGS) entry which is preliminary data.</text>
</comment>
<dbReference type="OrthoDB" id="10311503at2759"/>
<accession>A0A8S9Z7V4</accession>
<dbReference type="AlphaFoldDB" id="A0A8S9Z7V4"/>
<organism evidence="1 2">
    <name type="scientific">Paragonimus skrjabini miyazakii</name>
    <dbReference type="NCBI Taxonomy" id="59628"/>
    <lineage>
        <taxon>Eukaryota</taxon>
        <taxon>Metazoa</taxon>
        <taxon>Spiralia</taxon>
        <taxon>Lophotrochozoa</taxon>
        <taxon>Platyhelminthes</taxon>
        <taxon>Trematoda</taxon>
        <taxon>Digenea</taxon>
        <taxon>Plagiorchiida</taxon>
        <taxon>Troglotremata</taxon>
        <taxon>Troglotrematidae</taxon>
        <taxon>Paragonimus</taxon>
    </lineage>
</organism>
<dbReference type="EMBL" id="JTDE01000455">
    <property type="protein sequence ID" value="KAF7261201.1"/>
    <property type="molecule type" value="Genomic_DNA"/>
</dbReference>
<evidence type="ECO:0000313" key="2">
    <source>
        <dbReference type="Proteomes" id="UP000822476"/>
    </source>
</evidence>